<organism evidence="2 3">
    <name type="scientific">Hypholoma sublateritium (strain FD-334 SS-4)</name>
    <dbReference type="NCBI Taxonomy" id="945553"/>
    <lineage>
        <taxon>Eukaryota</taxon>
        <taxon>Fungi</taxon>
        <taxon>Dikarya</taxon>
        <taxon>Basidiomycota</taxon>
        <taxon>Agaricomycotina</taxon>
        <taxon>Agaricomycetes</taxon>
        <taxon>Agaricomycetidae</taxon>
        <taxon>Agaricales</taxon>
        <taxon>Agaricineae</taxon>
        <taxon>Strophariaceae</taxon>
        <taxon>Hypholoma</taxon>
    </lineage>
</organism>
<dbReference type="AlphaFoldDB" id="A0A0D2MZ24"/>
<evidence type="ECO:0000313" key="3">
    <source>
        <dbReference type="Proteomes" id="UP000054270"/>
    </source>
</evidence>
<keyword evidence="3" id="KW-1185">Reference proteome</keyword>
<reference evidence="3" key="1">
    <citation type="submission" date="2014-04" db="EMBL/GenBank/DDBJ databases">
        <title>Evolutionary Origins and Diversification of the Mycorrhizal Mutualists.</title>
        <authorList>
            <consortium name="DOE Joint Genome Institute"/>
            <consortium name="Mycorrhizal Genomics Consortium"/>
            <person name="Kohler A."/>
            <person name="Kuo A."/>
            <person name="Nagy L.G."/>
            <person name="Floudas D."/>
            <person name="Copeland A."/>
            <person name="Barry K.W."/>
            <person name="Cichocki N."/>
            <person name="Veneault-Fourrey C."/>
            <person name="LaButti K."/>
            <person name="Lindquist E.A."/>
            <person name="Lipzen A."/>
            <person name="Lundell T."/>
            <person name="Morin E."/>
            <person name="Murat C."/>
            <person name="Riley R."/>
            <person name="Ohm R."/>
            <person name="Sun H."/>
            <person name="Tunlid A."/>
            <person name="Henrissat B."/>
            <person name="Grigoriev I.V."/>
            <person name="Hibbett D.S."/>
            <person name="Martin F."/>
        </authorList>
    </citation>
    <scope>NUCLEOTIDE SEQUENCE [LARGE SCALE GENOMIC DNA]</scope>
    <source>
        <strain evidence="3">FD-334 SS-4</strain>
    </source>
</reference>
<protein>
    <submittedName>
        <fullName evidence="2">Uncharacterized protein</fullName>
    </submittedName>
</protein>
<feature type="region of interest" description="Disordered" evidence="1">
    <location>
        <begin position="24"/>
        <end position="76"/>
    </location>
</feature>
<name>A0A0D2MZ24_HYPSF</name>
<dbReference type="OrthoDB" id="3058863at2759"/>
<dbReference type="Proteomes" id="UP000054270">
    <property type="component" value="Unassembled WGS sequence"/>
</dbReference>
<gene>
    <name evidence="2" type="ORF">HYPSUDRAFT_50799</name>
</gene>
<evidence type="ECO:0000313" key="2">
    <source>
        <dbReference type="EMBL" id="KJA29383.1"/>
    </source>
</evidence>
<sequence>MTSRSVTTFEPAADAHVATQASFADHAPETPFPALPSYEEATGTRDASCLPSYHQSRPAARNYHPYPRRPKPVPADDADVERLKNTIYDEEMIVIVPPAPLVRGPPPIQPLVPTPLPVPGEPDTWRHDMEDVAGNALDEELGQPDILEFDRRMRAIPGVVLQEFMAGLRRAHHAHVLRH</sequence>
<proteinExistence type="predicted"/>
<accession>A0A0D2MZ24</accession>
<dbReference type="EMBL" id="KN817519">
    <property type="protein sequence ID" value="KJA29383.1"/>
    <property type="molecule type" value="Genomic_DNA"/>
</dbReference>
<evidence type="ECO:0000256" key="1">
    <source>
        <dbReference type="SAM" id="MobiDB-lite"/>
    </source>
</evidence>